<dbReference type="EMBL" id="FORQ01000002">
    <property type="protein sequence ID" value="SFI84495.1"/>
    <property type="molecule type" value="Genomic_DNA"/>
</dbReference>
<dbReference type="RefSeq" id="WP_233701908.1">
    <property type="nucleotide sequence ID" value="NZ_FORQ01000002.1"/>
</dbReference>
<evidence type="ECO:0000259" key="6">
    <source>
        <dbReference type="Pfam" id="PF00394"/>
    </source>
</evidence>
<evidence type="ECO:0000259" key="8">
    <source>
        <dbReference type="Pfam" id="PF07732"/>
    </source>
</evidence>
<protein>
    <submittedName>
        <fullName evidence="10">Copper-resistance protein, CopA family</fullName>
    </submittedName>
</protein>
<feature type="domain" description="Plastocyanin-like" evidence="8">
    <location>
        <begin position="200"/>
        <end position="310"/>
    </location>
</feature>
<dbReference type="InterPro" id="IPR008972">
    <property type="entry name" value="Cupredoxin"/>
</dbReference>
<dbReference type="InterPro" id="IPR011707">
    <property type="entry name" value="Cu-oxidase-like_N"/>
</dbReference>
<dbReference type="GO" id="GO:0016491">
    <property type="term" value="F:oxidoreductase activity"/>
    <property type="evidence" value="ECO:0007669"/>
    <property type="project" value="UniProtKB-KW"/>
</dbReference>
<feature type="signal peptide" evidence="5">
    <location>
        <begin position="1"/>
        <end position="19"/>
    </location>
</feature>
<dbReference type="InterPro" id="IPR011706">
    <property type="entry name" value="Cu-oxidase_C"/>
</dbReference>
<dbReference type="InterPro" id="IPR001117">
    <property type="entry name" value="Cu-oxidase_2nd"/>
</dbReference>
<dbReference type="SUPFAM" id="SSF49503">
    <property type="entry name" value="Cupredoxins"/>
    <property type="match status" value="3"/>
</dbReference>
<feature type="compositionally biased region" description="Basic and acidic residues" evidence="4">
    <location>
        <begin position="119"/>
        <end position="128"/>
    </location>
</feature>
<dbReference type="Proteomes" id="UP000242560">
    <property type="component" value="Unassembled WGS sequence"/>
</dbReference>
<evidence type="ECO:0000256" key="2">
    <source>
        <dbReference type="ARBA" id="ARBA00023002"/>
    </source>
</evidence>
<keyword evidence="3" id="KW-0186">Copper</keyword>
<dbReference type="Pfam" id="PF07731">
    <property type="entry name" value="Cu-oxidase_2"/>
    <property type="match status" value="1"/>
</dbReference>
<keyword evidence="5" id="KW-0732">Signal</keyword>
<evidence type="ECO:0000256" key="5">
    <source>
        <dbReference type="SAM" id="SignalP"/>
    </source>
</evidence>
<dbReference type="InterPro" id="IPR045087">
    <property type="entry name" value="Cu-oxidase_fam"/>
</dbReference>
<evidence type="ECO:0000256" key="3">
    <source>
        <dbReference type="ARBA" id="ARBA00023008"/>
    </source>
</evidence>
<dbReference type="InterPro" id="IPR045800">
    <property type="entry name" value="HMBD"/>
</dbReference>
<dbReference type="InterPro" id="IPR034279">
    <property type="entry name" value="CuRO_3_CopA"/>
</dbReference>
<dbReference type="InterPro" id="IPR033138">
    <property type="entry name" value="Cu_oxidase_CS"/>
</dbReference>
<dbReference type="PROSITE" id="PS00080">
    <property type="entry name" value="MULTICOPPER_OXIDASE2"/>
    <property type="match status" value="1"/>
</dbReference>
<dbReference type="InterPro" id="IPR002355">
    <property type="entry name" value="Cu_oxidase_Cu_BS"/>
</dbReference>
<dbReference type="PANTHER" id="PTHR11709">
    <property type="entry name" value="MULTI-COPPER OXIDASE"/>
    <property type="match status" value="1"/>
</dbReference>
<evidence type="ECO:0000256" key="4">
    <source>
        <dbReference type="SAM" id="MobiDB-lite"/>
    </source>
</evidence>
<sequence>MKYIFSLFLFMAMSINSYSQSTKTVYTCPMHPQVVKSAPGNCPICGMTLVKKTITEKKPAAKPAAAPKKVTAVKKTTAKKPEITAAKTKTVTEVKKTVLPKAKPTPKDPAAVKTPQHQTSDHNQHEAAQKSYTCPMHPEVVSDKPGQCPKCGMNLVLQEKKEDHSAHGSTQMDGEHKMVMPMPEKNLKGGRKVTYHLYVKDTLVNFAGKEKRAIAVNGQIPMPKLEFYEGDTAEVIVHNLMDEETSLHWHGVHLPNKEDGVPWLTQKPIPPNSVYTYTFPVVQNGTHWYHSHTGLQEQIGMYGMLILKKRPEDPTFRKGIDDLPTEHLILSEWTNLNPNNVQRMLHNANDWFAIKKGSTQSYAEAIKEGHFKTKLTNEWKRMLAMDVSDVYYDAFLINGKIESQLSRYKAGDKVRLQIANGGASSYFWLSYAGGKIKVVASDGLDIEPVEVDRLILAVSETVDIVVEIPEKNTSYELLVTPEDRTKSASVFIGEGATKSHDPLPKLKYFEGMKMMNDMMKMNGDMKDMGMKMSYQTMDMNQVMYPEISAENNAAMPMDKMDNNDAQMDHSQHQMPASGITTLNYGMMKSPYDTSLPKDSPVRELKFTLTGNMNRYIWSMDDKVLAESDKILVKKGEILRITLFNNSMMRHPMHLHGFDFRVLNKNGLQAPLKNVLDIMPMETNVIEFEAKTDGDWFFHCHILYHMMAGMNRVFAVGDYQNPLLPDKASAYKKLQRESNMWHLMAENDFATNGNDGMSRISNARWELGTEWRLGYNPHHGYEVETQLGRYVDRMQWLKPFIGFNYHYRKIDRNNIEKNLFGQASTKDERKTFSAGIMYKLPMLVDLQAEIFTDGIVRFQLKREDIPLTARLRGAFMVNTDKEYMAGLKYIVTKNIGISTHYDSDMSWGAGITLNY</sequence>
<dbReference type="Pfam" id="PF07732">
    <property type="entry name" value="Cu-oxidase_3"/>
    <property type="match status" value="1"/>
</dbReference>
<feature type="domain" description="Plastocyanin-like" evidence="6">
    <location>
        <begin position="390"/>
        <end position="479"/>
    </location>
</feature>
<feature type="domain" description="Heavy metal binding" evidence="9">
    <location>
        <begin position="132"/>
        <end position="156"/>
    </location>
</feature>
<dbReference type="AlphaFoldDB" id="A0A1I3LJ53"/>
<reference evidence="11" key="1">
    <citation type="submission" date="2016-10" db="EMBL/GenBank/DDBJ databases">
        <authorList>
            <person name="Varghese N."/>
            <person name="Submissions S."/>
        </authorList>
    </citation>
    <scope>NUCLEOTIDE SEQUENCE [LARGE SCALE GENOMIC DNA]</scope>
    <source>
        <strain evidence="11">DSM 22251</strain>
    </source>
</reference>
<accession>A0A1I3LJ53</accession>
<evidence type="ECO:0000259" key="9">
    <source>
        <dbReference type="Pfam" id="PF19335"/>
    </source>
</evidence>
<keyword evidence="11" id="KW-1185">Reference proteome</keyword>
<dbReference type="CDD" id="cd13896">
    <property type="entry name" value="CuRO_3_CopA"/>
    <property type="match status" value="1"/>
</dbReference>
<dbReference type="Pfam" id="PF00394">
    <property type="entry name" value="Cu-oxidase"/>
    <property type="match status" value="1"/>
</dbReference>
<keyword evidence="1" id="KW-0479">Metal-binding</keyword>
<evidence type="ECO:0000313" key="11">
    <source>
        <dbReference type="Proteomes" id="UP000242560"/>
    </source>
</evidence>
<evidence type="ECO:0000259" key="7">
    <source>
        <dbReference type="Pfam" id="PF07731"/>
    </source>
</evidence>
<name>A0A1I3LJ53_9FLAO</name>
<evidence type="ECO:0000313" key="10">
    <source>
        <dbReference type="EMBL" id="SFI84495.1"/>
    </source>
</evidence>
<feature type="domain" description="Heavy metal binding" evidence="9">
    <location>
        <begin position="25"/>
        <end position="52"/>
    </location>
</feature>
<dbReference type="Gene3D" id="2.60.40.420">
    <property type="entry name" value="Cupredoxins - blue copper proteins"/>
    <property type="match status" value="3"/>
</dbReference>
<gene>
    <name evidence="10" type="ORF">SAMN05421638_1150</name>
</gene>
<dbReference type="PANTHER" id="PTHR11709:SF394">
    <property type="entry name" value="FI03373P-RELATED"/>
    <property type="match status" value="1"/>
</dbReference>
<dbReference type="GO" id="GO:0005507">
    <property type="term" value="F:copper ion binding"/>
    <property type="evidence" value="ECO:0007669"/>
    <property type="project" value="InterPro"/>
</dbReference>
<feature type="region of interest" description="Disordered" evidence="4">
    <location>
        <begin position="100"/>
        <end position="130"/>
    </location>
</feature>
<feature type="domain" description="Plastocyanin-like" evidence="7">
    <location>
        <begin position="602"/>
        <end position="716"/>
    </location>
</feature>
<dbReference type="PROSITE" id="PS00079">
    <property type="entry name" value="MULTICOPPER_OXIDASE1"/>
    <property type="match status" value="1"/>
</dbReference>
<dbReference type="Pfam" id="PF19335">
    <property type="entry name" value="HMBD"/>
    <property type="match status" value="2"/>
</dbReference>
<proteinExistence type="predicted"/>
<keyword evidence="2" id="KW-0560">Oxidoreductase</keyword>
<evidence type="ECO:0000256" key="1">
    <source>
        <dbReference type="ARBA" id="ARBA00022723"/>
    </source>
</evidence>
<feature type="chain" id="PRO_5015358756" evidence="5">
    <location>
        <begin position="20"/>
        <end position="914"/>
    </location>
</feature>
<organism evidence="10 11">
    <name type="scientific">Kaistella treverensis</name>
    <dbReference type="NCBI Taxonomy" id="631455"/>
    <lineage>
        <taxon>Bacteria</taxon>
        <taxon>Pseudomonadati</taxon>
        <taxon>Bacteroidota</taxon>
        <taxon>Flavobacteriia</taxon>
        <taxon>Flavobacteriales</taxon>
        <taxon>Weeksellaceae</taxon>
        <taxon>Chryseobacterium group</taxon>
        <taxon>Kaistella</taxon>
    </lineage>
</organism>